<evidence type="ECO:0000313" key="1">
    <source>
        <dbReference type="EMBL" id="EGI62026.1"/>
    </source>
</evidence>
<dbReference type="InParanoid" id="F4WUW2"/>
<gene>
    <name evidence="1" type="ORF">G5I_09714</name>
</gene>
<dbReference type="EMBL" id="GL888378">
    <property type="protein sequence ID" value="EGI62026.1"/>
    <property type="molecule type" value="Genomic_DNA"/>
</dbReference>
<organism evidence="2">
    <name type="scientific">Acromyrmex echinatior</name>
    <name type="common">Panamanian leafcutter ant</name>
    <name type="synonym">Acromyrmex octospinosus echinatior</name>
    <dbReference type="NCBI Taxonomy" id="103372"/>
    <lineage>
        <taxon>Eukaryota</taxon>
        <taxon>Metazoa</taxon>
        <taxon>Ecdysozoa</taxon>
        <taxon>Arthropoda</taxon>
        <taxon>Hexapoda</taxon>
        <taxon>Insecta</taxon>
        <taxon>Pterygota</taxon>
        <taxon>Neoptera</taxon>
        <taxon>Endopterygota</taxon>
        <taxon>Hymenoptera</taxon>
        <taxon>Apocrita</taxon>
        <taxon>Aculeata</taxon>
        <taxon>Formicoidea</taxon>
        <taxon>Formicidae</taxon>
        <taxon>Myrmicinae</taxon>
        <taxon>Acromyrmex</taxon>
    </lineage>
</organism>
<dbReference type="Proteomes" id="UP000007755">
    <property type="component" value="Unassembled WGS sequence"/>
</dbReference>
<keyword evidence="2" id="KW-1185">Reference proteome</keyword>
<protein>
    <submittedName>
        <fullName evidence="1">Uncharacterized protein</fullName>
    </submittedName>
</protein>
<sequence length="117" mass="12826">MPGDPSRRILAGDDTWLLQWRLARGSGLPTTSFSASSSTLDAMRRSSDLKARPIPANEDTSIGRLPVLSPSGAILRLDTTILRRDVTRGHQIDFSILGPSSFRDLCLTIAIEYRVCV</sequence>
<name>F4WUW2_ACREC</name>
<accession>F4WUW2</accession>
<reference evidence="1" key="1">
    <citation type="submission" date="2011-02" db="EMBL/GenBank/DDBJ databases">
        <title>The genome of the leaf-cutting ant Acromyrmex echinatior suggests key adaptations to social evolution and fungus farming.</title>
        <authorList>
            <person name="Nygaard S."/>
            <person name="Zhang G."/>
        </authorList>
    </citation>
    <scope>NUCLEOTIDE SEQUENCE</scope>
</reference>
<evidence type="ECO:0000313" key="2">
    <source>
        <dbReference type="Proteomes" id="UP000007755"/>
    </source>
</evidence>
<proteinExistence type="predicted"/>
<dbReference type="AlphaFoldDB" id="F4WUW2"/>